<accession>A0ABW5E350</accession>
<keyword evidence="2" id="KW-1185">Reference proteome</keyword>
<gene>
    <name evidence="1" type="ORF">ACFSQZ_10250</name>
</gene>
<evidence type="ECO:0000313" key="1">
    <source>
        <dbReference type="EMBL" id="MFD2276851.1"/>
    </source>
</evidence>
<dbReference type="Pfam" id="PF08811">
    <property type="entry name" value="DUF1800"/>
    <property type="match status" value="1"/>
</dbReference>
<proteinExistence type="predicted"/>
<reference evidence="2" key="1">
    <citation type="journal article" date="2019" name="Int. J. Syst. Evol. Microbiol.">
        <title>The Global Catalogue of Microorganisms (GCM) 10K type strain sequencing project: providing services to taxonomists for standard genome sequencing and annotation.</title>
        <authorList>
            <consortium name="The Broad Institute Genomics Platform"/>
            <consortium name="The Broad Institute Genome Sequencing Center for Infectious Disease"/>
            <person name="Wu L."/>
            <person name="Ma J."/>
        </authorList>
    </citation>
    <scope>NUCLEOTIDE SEQUENCE [LARGE SCALE GENOMIC DNA]</scope>
    <source>
        <strain evidence="2">JCM 16545</strain>
    </source>
</reference>
<dbReference type="PANTHER" id="PTHR43737">
    <property type="entry name" value="BLL7424 PROTEIN"/>
    <property type="match status" value="1"/>
</dbReference>
<organism evidence="1 2">
    <name type="scientific">Rubritalea spongiae</name>
    <dbReference type="NCBI Taxonomy" id="430797"/>
    <lineage>
        <taxon>Bacteria</taxon>
        <taxon>Pseudomonadati</taxon>
        <taxon>Verrucomicrobiota</taxon>
        <taxon>Verrucomicrobiia</taxon>
        <taxon>Verrucomicrobiales</taxon>
        <taxon>Rubritaleaceae</taxon>
        <taxon>Rubritalea</taxon>
    </lineage>
</organism>
<dbReference type="Proteomes" id="UP001597297">
    <property type="component" value="Unassembled WGS sequence"/>
</dbReference>
<dbReference type="EMBL" id="JBHUJC010000029">
    <property type="protein sequence ID" value="MFD2276851.1"/>
    <property type="molecule type" value="Genomic_DNA"/>
</dbReference>
<dbReference type="PANTHER" id="PTHR43737:SF1">
    <property type="entry name" value="DUF1501 DOMAIN-CONTAINING PROTEIN"/>
    <property type="match status" value="1"/>
</dbReference>
<name>A0ABW5E350_9BACT</name>
<sequence>MSALSLSSANAEYYASNATSNDLILKSKASHFLSQAAFGGTVAEIDALAARIQAIGHIPACEEWIDQQLALPIGTTYLGKVNQMLNSPLGHAYNSNASGDYWHQAWWDQVINSDDQLRHRMAFALSQICVVSTNYWNNLYRSRFKKHVEYYDMLMNNAFTSHRDLLHDVTYSPMMGVWLSHAQNAKADPELGTHPDENYAREVMQLFSCGVYAQDAYGNILTDTNGTPIENYDNDDIVEFAQVFTGLSINDQRGFFSKNLTLLGNGPMSMHQQYHDESEKHLLNGVVLPAGQPGNTDIAMALDNLADHPSTAPYFSRLLIQRFTSSNPSNDYVKRVTDAWYGNGPFGTGVSGDFKAVLKAILLDTEARDAINYVKQKSGRNYIVRANPVDELSGKIKEPLLKLAQFYRFAGATSDYEDGIIRLTLSDRAYGQAVLSANSVFNFYDAGHAPSHGPIGDYVAAFEAANPGLSIELTAPEAQILGQNAVGEFEQFYNIPFTGPNAYIKNDISVLTQLPTIQLMHDGHFSFTKGLIRYIDVYLCHGQLPYSLAQSIENDLQGSADTWEEQVAQIVSVIFTSPAASVAN</sequence>
<dbReference type="RefSeq" id="WP_377094203.1">
    <property type="nucleotide sequence ID" value="NZ_JBHSJM010000001.1"/>
</dbReference>
<protein>
    <submittedName>
        <fullName evidence="1">DUF1800 family protein</fullName>
    </submittedName>
</protein>
<comment type="caution">
    <text evidence="1">The sequence shown here is derived from an EMBL/GenBank/DDBJ whole genome shotgun (WGS) entry which is preliminary data.</text>
</comment>
<dbReference type="InterPro" id="IPR014917">
    <property type="entry name" value="DUF1800"/>
</dbReference>
<evidence type="ECO:0000313" key="2">
    <source>
        <dbReference type="Proteomes" id="UP001597297"/>
    </source>
</evidence>